<organism evidence="2 3">
    <name type="scientific">Hondaea fermentalgiana</name>
    <dbReference type="NCBI Taxonomy" id="2315210"/>
    <lineage>
        <taxon>Eukaryota</taxon>
        <taxon>Sar</taxon>
        <taxon>Stramenopiles</taxon>
        <taxon>Bigyra</taxon>
        <taxon>Labyrinthulomycetes</taxon>
        <taxon>Thraustochytrida</taxon>
        <taxon>Thraustochytriidae</taxon>
        <taxon>Hondaea</taxon>
    </lineage>
</organism>
<name>A0A2R5GKM5_9STRA</name>
<dbReference type="InParanoid" id="A0A2R5GKM5"/>
<evidence type="ECO:0000313" key="2">
    <source>
        <dbReference type="EMBL" id="GBG29173.1"/>
    </source>
</evidence>
<feature type="compositionally biased region" description="Basic residues" evidence="1">
    <location>
        <begin position="37"/>
        <end position="52"/>
    </location>
</feature>
<proteinExistence type="predicted"/>
<protein>
    <submittedName>
        <fullName evidence="2">Uncharacterized protein</fullName>
    </submittedName>
</protein>
<comment type="caution">
    <text evidence="2">The sequence shown here is derived from an EMBL/GenBank/DDBJ whole genome shotgun (WGS) entry which is preliminary data.</text>
</comment>
<accession>A0A2R5GKM5</accession>
<evidence type="ECO:0000256" key="1">
    <source>
        <dbReference type="SAM" id="MobiDB-lite"/>
    </source>
</evidence>
<keyword evidence="3" id="KW-1185">Reference proteome</keyword>
<feature type="region of interest" description="Disordered" evidence="1">
    <location>
        <begin position="28"/>
        <end position="97"/>
    </location>
</feature>
<feature type="compositionally biased region" description="Acidic residues" evidence="1">
    <location>
        <begin position="57"/>
        <end position="68"/>
    </location>
</feature>
<reference evidence="2 3" key="1">
    <citation type="submission" date="2017-12" db="EMBL/GenBank/DDBJ databases">
        <title>Sequencing, de novo assembly and annotation of complete genome of a new Thraustochytrid species, strain FCC1311.</title>
        <authorList>
            <person name="Sedici K."/>
            <person name="Godart F."/>
            <person name="Aiese Cigliano R."/>
            <person name="Sanseverino W."/>
            <person name="Barakat M."/>
            <person name="Ortet P."/>
            <person name="Marechal E."/>
            <person name="Cagnac O."/>
            <person name="Amato A."/>
        </authorList>
    </citation>
    <scope>NUCLEOTIDE SEQUENCE [LARGE SCALE GENOMIC DNA]</scope>
</reference>
<dbReference type="EMBL" id="BEYU01000053">
    <property type="protein sequence ID" value="GBG29173.1"/>
    <property type="molecule type" value="Genomic_DNA"/>
</dbReference>
<gene>
    <name evidence="2" type="ORF">FCC1311_053952</name>
</gene>
<feature type="compositionally biased region" description="Polar residues" evidence="1">
    <location>
        <begin position="85"/>
        <end position="97"/>
    </location>
</feature>
<dbReference type="AlphaFoldDB" id="A0A2R5GKM5"/>
<sequence>MDEFIAEKKRILREHNVALHPVDANVLPAMQEDAKPKKQARNPKSRSSRRKSISFDDMLDLFDDEDAENMPQTTSSARVMWSADGVSTSNTDAAGQQ</sequence>
<dbReference type="Proteomes" id="UP000241890">
    <property type="component" value="Unassembled WGS sequence"/>
</dbReference>
<evidence type="ECO:0000313" key="3">
    <source>
        <dbReference type="Proteomes" id="UP000241890"/>
    </source>
</evidence>